<organism evidence="1 2">
    <name type="scientific">Pseudarthrobacter siccitolerans</name>
    <dbReference type="NCBI Taxonomy" id="861266"/>
    <lineage>
        <taxon>Bacteria</taxon>
        <taxon>Bacillati</taxon>
        <taxon>Actinomycetota</taxon>
        <taxon>Actinomycetes</taxon>
        <taxon>Micrococcales</taxon>
        <taxon>Micrococcaceae</taxon>
        <taxon>Pseudarthrobacter</taxon>
    </lineage>
</organism>
<comment type="caution">
    <text evidence="1">The sequence shown here is derived from an EMBL/GenBank/DDBJ whole genome shotgun (WGS) entry which is preliminary data.</text>
</comment>
<gene>
    <name evidence="1" type="ORF">ARTSIC4J27_526</name>
</gene>
<proteinExistence type="predicted"/>
<dbReference type="EMBL" id="CAQI01000028">
    <property type="protein sequence ID" value="CCQ44599.1"/>
    <property type="molecule type" value="Genomic_DNA"/>
</dbReference>
<sequence length="48" mass="5260">MWTYYYGLGGGMDEMSLDAYLHEALDIPAGQVALIAMAMTELMEGESL</sequence>
<name>A0A024GYN6_9MICC</name>
<evidence type="ECO:0000313" key="1">
    <source>
        <dbReference type="EMBL" id="CCQ44599.1"/>
    </source>
</evidence>
<dbReference type="AlphaFoldDB" id="A0A024GYN6"/>
<evidence type="ECO:0000313" key="2">
    <source>
        <dbReference type="Proteomes" id="UP000035722"/>
    </source>
</evidence>
<protein>
    <submittedName>
        <fullName evidence="1">Uncharacterized protein</fullName>
    </submittedName>
</protein>
<dbReference type="STRING" id="861266.ARTSIC4J27_526"/>
<dbReference type="Proteomes" id="UP000035722">
    <property type="component" value="Unassembled WGS sequence"/>
</dbReference>
<accession>A0A024GYN6</accession>
<reference evidence="2" key="1">
    <citation type="journal article" date="2014" name="Genome Announc.">
        <title>Genome Sequence of Arthrobacter siccitolerans 4J27, a Xeroprotectant-Producing Desiccation-Tolerant Microorganism.</title>
        <authorList>
            <person name="Manzanera M."/>
            <person name="Santa-Cruz-Calvo L."/>
            <person name="Vilchez J.I."/>
            <person name="Garcia-Fontana C."/>
            <person name="Silva-Castro G.A."/>
            <person name="Calvo C."/>
            <person name="Gonzalez-Lopez J."/>
        </authorList>
    </citation>
    <scope>NUCLEOTIDE SEQUENCE [LARGE SCALE GENOMIC DNA]</scope>
    <source>
        <strain evidence="2">4J27</strain>
    </source>
</reference>
<keyword evidence="2" id="KW-1185">Reference proteome</keyword>